<dbReference type="InterPro" id="IPR016167">
    <property type="entry name" value="FAD-bd_PCMH_sub1"/>
</dbReference>
<dbReference type="Gene3D" id="3.30.465.10">
    <property type="match status" value="1"/>
</dbReference>
<evidence type="ECO:0000256" key="11">
    <source>
        <dbReference type="SAM" id="SignalP"/>
    </source>
</evidence>
<dbReference type="Proteomes" id="UP001152523">
    <property type="component" value="Unassembled WGS sequence"/>
</dbReference>
<feature type="signal peptide" evidence="11">
    <location>
        <begin position="1"/>
        <end position="27"/>
    </location>
</feature>
<evidence type="ECO:0000256" key="8">
    <source>
        <dbReference type="ARBA" id="ARBA00023180"/>
    </source>
</evidence>
<keyword evidence="14" id="KW-1185">Reference proteome</keyword>
<dbReference type="Pfam" id="PF08031">
    <property type="entry name" value="BBE"/>
    <property type="match status" value="1"/>
</dbReference>
<keyword evidence="4" id="KW-0285">Flavoprotein</keyword>
<comment type="similarity">
    <text evidence="2">Belongs to the oxygen-dependent FAD-linked oxidoreductase family.</text>
</comment>
<comment type="caution">
    <text evidence="13">The sequence shown here is derived from an EMBL/GenBank/DDBJ whole genome shotgun (WGS) entry which is preliminary data.</text>
</comment>
<dbReference type="GO" id="GO:0016491">
    <property type="term" value="F:oxidoreductase activity"/>
    <property type="evidence" value="ECO:0007669"/>
    <property type="project" value="UniProtKB-KW"/>
</dbReference>
<dbReference type="InterPro" id="IPR006093">
    <property type="entry name" value="Oxy_OxRdtase_FAD_BS"/>
</dbReference>
<protein>
    <recommendedName>
        <fullName evidence="12">FAD-binding PCMH-type domain-containing protein</fullName>
    </recommendedName>
</protein>
<evidence type="ECO:0000256" key="3">
    <source>
        <dbReference type="ARBA" id="ARBA00022589"/>
    </source>
</evidence>
<organism evidence="13 14">
    <name type="scientific">Cuscuta epithymum</name>
    <dbReference type="NCBI Taxonomy" id="186058"/>
    <lineage>
        <taxon>Eukaryota</taxon>
        <taxon>Viridiplantae</taxon>
        <taxon>Streptophyta</taxon>
        <taxon>Embryophyta</taxon>
        <taxon>Tracheophyta</taxon>
        <taxon>Spermatophyta</taxon>
        <taxon>Magnoliopsida</taxon>
        <taxon>eudicotyledons</taxon>
        <taxon>Gunneridae</taxon>
        <taxon>Pentapetalae</taxon>
        <taxon>asterids</taxon>
        <taxon>lamiids</taxon>
        <taxon>Solanales</taxon>
        <taxon>Convolvulaceae</taxon>
        <taxon>Cuscuteae</taxon>
        <taxon>Cuscuta</taxon>
        <taxon>Cuscuta subgen. Cuscuta</taxon>
    </lineage>
</organism>
<dbReference type="InterPro" id="IPR016166">
    <property type="entry name" value="FAD-bd_PCMH"/>
</dbReference>
<evidence type="ECO:0000256" key="7">
    <source>
        <dbReference type="ARBA" id="ARBA00023002"/>
    </source>
</evidence>
<keyword evidence="7" id="KW-0560">Oxidoreductase</keyword>
<feature type="domain" description="FAD-binding PCMH-type" evidence="12">
    <location>
        <begin position="80"/>
        <end position="257"/>
    </location>
</feature>
<dbReference type="Gene3D" id="3.40.462.20">
    <property type="match status" value="1"/>
</dbReference>
<dbReference type="Gene3D" id="3.30.43.10">
    <property type="entry name" value="Uridine Diphospho-n-acetylenolpyruvylglucosamine Reductase, domain 2"/>
    <property type="match status" value="1"/>
</dbReference>
<evidence type="ECO:0000256" key="5">
    <source>
        <dbReference type="ARBA" id="ARBA00022729"/>
    </source>
</evidence>
<dbReference type="PROSITE" id="PS00862">
    <property type="entry name" value="OX2_COVAL_FAD"/>
    <property type="match status" value="1"/>
</dbReference>
<dbReference type="InterPro" id="IPR036318">
    <property type="entry name" value="FAD-bd_PCMH-like_sf"/>
</dbReference>
<dbReference type="AlphaFoldDB" id="A0AAV0FML0"/>
<evidence type="ECO:0000256" key="10">
    <source>
        <dbReference type="ARBA" id="ARBA00045734"/>
    </source>
</evidence>
<evidence type="ECO:0000313" key="14">
    <source>
        <dbReference type="Proteomes" id="UP001152523"/>
    </source>
</evidence>
<evidence type="ECO:0000313" key="13">
    <source>
        <dbReference type="EMBL" id="CAH9136796.1"/>
    </source>
</evidence>
<dbReference type="PROSITE" id="PS51387">
    <property type="entry name" value="FAD_PCMH"/>
    <property type="match status" value="1"/>
</dbReference>
<proteinExistence type="inferred from homology"/>
<dbReference type="EMBL" id="CAMAPF010000996">
    <property type="protein sequence ID" value="CAH9136796.1"/>
    <property type="molecule type" value="Genomic_DNA"/>
</dbReference>
<keyword evidence="5 11" id="KW-0732">Signal</keyword>
<keyword evidence="8" id="KW-0325">Glycoprotein</keyword>
<dbReference type="GO" id="GO:0071949">
    <property type="term" value="F:FAD binding"/>
    <property type="evidence" value="ECO:0007669"/>
    <property type="project" value="InterPro"/>
</dbReference>
<comment type="function">
    <text evidence="10">Involved in the biosynthesis of pyridine alkaloid natural products, leading mainly to the production of anabasine, anatabine, nicotine and nornicotine, effective deterrents against herbivores with antiparasitic and pesticide properties (neurotoxins); nornicotine serves as the precursor in the synthesis of the carcinogen compound N'-nitrosonornicotine (NNN). Catalyzes a late oxidation step subsequent to the pyridine ring condensation reaction in the biosynthesis of alkaloids.</text>
</comment>
<evidence type="ECO:0000256" key="1">
    <source>
        <dbReference type="ARBA" id="ARBA00001974"/>
    </source>
</evidence>
<evidence type="ECO:0000256" key="4">
    <source>
        <dbReference type="ARBA" id="ARBA00022630"/>
    </source>
</evidence>
<dbReference type="InterPro" id="IPR006094">
    <property type="entry name" value="Oxid_FAD_bind_N"/>
</dbReference>
<name>A0AAV0FML0_9ASTE</name>
<dbReference type="PANTHER" id="PTHR32448">
    <property type="entry name" value="OS08G0158400 PROTEIN"/>
    <property type="match status" value="1"/>
</dbReference>
<evidence type="ECO:0000259" key="12">
    <source>
        <dbReference type="PROSITE" id="PS51387"/>
    </source>
</evidence>
<evidence type="ECO:0000256" key="6">
    <source>
        <dbReference type="ARBA" id="ARBA00022827"/>
    </source>
</evidence>
<feature type="chain" id="PRO_5043471427" description="FAD-binding PCMH-type domain-containing protein" evidence="11">
    <location>
        <begin position="28"/>
        <end position="531"/>
    </location>
</feature>
<gene>
    <name evidence="13" type="ORF">CEPIT_LOCUS35545</name>
</gene>
<evidence type="ECO:0000256" key="9">
    <source>
        <dbReference type="ARBA" id="ARBA00034114"/>
    </source>
</evidence>
<comment type="pathway">
    <text evidence="9">Alkaloid biosynthesis; nicotine biosynthesis.</text>
</comment>
<dbReference type="SUPFAM" id="SSF56176">
    <property type="entry name" value="FAD-binding/transporter-associated domain-like"/>
    <property type="match status" value="1"/>
</dbReference>
<keyword evidence="3" id="KW-0017">Alkaloid metabolism</keyword>
<dbReference type="InterPro" id="IPR016169">
    <property type="entry name" value="FAD-bd_PCMH_sub2"/>
</dbReference>
<dbReference type="Pfam" id="PF01565">
    <property type="entry name" value="FAD_binding_4"/>
    <property type="match status" value="1"/>
</dbReference>
<keyword evidence="6" id="KW-0274">FAD</keyword>
<sequence>MKAPNTFFRVIISLLLILWLSSHKTSASNPLEEFQHCLLCASSESQSPVTNHDIIYTAANSSFLSILQSSIKNTRFNTSNTPKPLIIATPREEFEVQYIINCAKELGLRVRVRSGGHDYEGLSYTTRSNNDPFLVIDLINFKNITIDVFRKTAWVGSGSTVGELYYSISQKSRTLGFPAGVCHSIGIGGHISGGGYGTLLRKYGLAADNVIDARLVDANGTILDRKSMGEDLFWAIRGGGGNTFGIVLSWKVQLVDVTENVTVFNVGRTLEQNATNLVHKWQSVAPKLPKELFIRVIALGTSKSTLALFQSLFLGPIDKLLPILGESFPELGVTRQDLTEMRWIDSTLYFDGIQNVTDYKALFNTIPNNGKPYFFKAKSDYVKEPMSIEGLEGVWRFLGEDRAGLIILSPYGGRMDEISESAIPFPHRAGNLYKILYLVSWGEDGDDASERHIGWIRRLYNYTTPFVSKSPREAYINYRDLDIGLDEMGRNNFEWGSKYFKNNFNQLAMVKTRVDPENFFRNEQSVPVLVE</sequence>
<accession>A0AAV0FML0</accession>
<comment type="cofactor">
    <cofactor evidence="1">
        <name>FAD</name>
        <dbReference type="ChEBI" id="CHEBI:57692"/>
    </cofactor>
</comment>
<dbReference type="InterPro" id="IPR012951">
    <property type="entry name" value="BBE"/>
</dbReference>
<reference evidence="13" key="1">
    <citation type="submission" date="2022-07" db="EMBL/GenBank/DDBJ databases">
        <authorList>
            <person name="Macas J."/>
            <person name="Novak P."/>
            <person name="Neumann P."/>
        </authorList>
    </citation>
    <scope>NUCLEOTIDE SEQUENCE</scope>
</reference>
<evidence type="ECO:0000256" key="2">
    <source>
        <dbReference type="ARBA" id="ARBA00005466"/>
    </source>
</evidence>